<comment type="caution">
    <text evidence="1">The sequence shown here is derived from an EMBL/GenBank/DDBJ whole genome shotgun (WGS) entry which is preliminary data.</text>
</comment>
<proteinExistence type="predicted"/>
<evidence type="ECO:0000313" key="2">
    <source>
        <dbReference type="Proteomes" id="UP000702209"/>
    </source>
</evidence>
<dbReference type="Proteomes" id="UP000702209">
    <property type="component" value="Unassembled WGS sequence"/>
</dbReference>
<evidence type="ECO:0000313" key="1">
    <source>
        <dbReference type="EMBL" id="MBF6299030.1"/>
    </source>
</evidence>
<name>A0ABS0CSA7_9NOCA</name>
<accession>A0ABS0CSA7</accession>
<dbReference type="RefSeq" id="WP_195130328.1">
    <property type="nucleotide sequence ID" value="NZ_JADLQX010000011.1"/>
</dbReference>
<sequence length="94" mass="10179">MNLPSITCPACGSVSYHPADIEQRYCGRCHMFHSQLGAPAPLSGADVLESELGDERVDEWLRTQAAIFRERLAGHLDIEAGLREILGDDGAAEA</sequence>
<dbReference type="EMBL" id="JADLQX010000011">
    <property type="protein sequence ID" value="MBF6299030.1"/>
    <property type="molecule type" value="Genomic_DNA"/>
</dbReference>
<organism evidence="1 2">
    <name type="scientific">Nocardia amamiensis</name>
    <dbReference type="NCBI Taxonomy" id="404578"/>
    <lineage>
        <taxon>Bacteria</taxon>
        <taxon>Bacillati</taxon>
        <taxon>Actinomycetota</taxon>
        <taxon>Actinomycetes</taxon>
        <taxon>Mycobacteriales</taxon>
        <taxon>Nocardiaceae</taxon>
        <taxon>Nocardia</taxon>
    </lineage>
</organism>
<reference evidence="1 2" key="1">
    <citation type="submission" date="2020-10" db="EMBL/GenBank/DDBJ databases">
        <title>Identification of Nocardia species via Next-generation sequencing and recognition of intraspecies genetic diversity.</title>
        <authorList>
            <person name="Li P."/>
            <person name="Li P."/>
            <person name="Lu B."/>
        </authorList>
    </citation>
    <scope>NUCLEOTIDE SEQUENCE [LARGE SCALE GENOMIC DNA]</scope>
    <source>
        <strain evidence="1 2">BJ06-0157</strain>
    </source>
</reference>
<protein>
    <submittedName>
        <fullName evidence="1">Uncharacterized protein</fullName>
    </submittedName>
</protein>
<keyword evidence="2" id="KW-1185">Reference proteome</keyword>
<gene>
    <name evidence="1" type="ORF">IU459_15975</name>
</gene>